<keyword evidence="2" id="KW-1185">Reference proteome</keyword>
<protein>
    <submittedName>
        <fullName evidence="1">Uncharacterized protein</fullName>
    </submittedName>
</protein>
<dbReference type="Proteomes" id="UP000586918">
    <property type="component" value="Unassembled WGS sequence"/>
</dbReference>
<organism evidence="1 2">
    <name type="scientific">Pseudonocardia bannensis</name>
    <dbReference type="NCBI Taxonomy" id="630973"/>
    <lineage>
        <taxon>Bacteria</taxon>
        <taxon>Bacillati</taxon>
        <taxon>Actinomycetota</taxon>
        <taxon>Actinomycetes</taxon>
        <taxon>Pseudonocardiales</taxon>
        <taxon>Pseudonocardiaceae</taxon>
        <taxon>Pseudonocardia</taxon>
    </lineage>
</organism>
<proteinExistence type="predicted"/>
<name>A0A848DGJ0_9PSEU</name>
<dbReference type="EMBL" id="JAAXKZ010000022">
    <property type="protein sequence ID" value="NMH91664.1"/>
    <property type="molecule type" value="Genomic_DNA"/>
</dbReference>
<comment type="caution">
    <text evidence="1">The sequence shown here is derived from an EMBL/GenBank/DDBJ whole genome shotgun (WGS) entry which is preliminary data.</text>
</comment>
<dbReference type="RefSeq" id="WP_169411988.1">
    <property type="nucleotide sequence ID" value="NZ_JAAXKZ010000022.1"/>
</dbReference>
<dbReference type="AlphaFoldDB" id="A0A848DGJ0"/>
<accession>A0A848DGJ0</accession>
<reference evidence="1 2" key="1">
    <citation type="submission" date="2020-04" db="EMBL/GenBank/DDBJ databases">
        <authorList>
            <person name="Klaysubun C."/>
            <person name="Duangmal K."/>
            <person name="Lipun K."/>
        </authorList>
    </citation>
    <scope>NUCLEOTIDE SEQUENCE [LARGE SCALE GENOMIC DNA]</scope>
    <source>
        <strain evidence="1 2">DSM 45300</strain>
    </source>
</reference>
<gene>
    <name evidence="1" type="ORF">HF519_08720</name>
</gene>
<sequence length="59" mass="6149">MAVSGFTGVAHLATTAGEWADLERRAEHLDALGVGHAPVRDAGYATFQDEPWWAGPAGG</sequence>
<evidence type="ECO:0000313" key="2">
    <source>
        <dbReference type="Proteomes" id="UP000586918"/>
    </source>
</evidence>
<evidence type="ECO:0000313" key="1">
    <source>
        <dbReference type="EMBL" id="NMH91664.1"/>
    </source>
</evidence>